<name>A0A6C0FAD8_9ZZZZ</name>
<evidence type="ECO:0000313" key="2">
    <source>
        <dbReference type="EMBL" id="QHT38648.1"/>
    </source>
</evidence>
<feature type="region of interest" description="Disordered" evidence="1">
    <location>
        <begin position="1026"/>
        <end position="1090"/>
    </location>
</feature>
<feature type="compositionally biased region" description="Low complexity" evidence="1">
    <location>
        <begin position="504"/>
        <end position="515"/>
    </location>
</feature>
<feature type="region of interest" description="Disordered" evidence="1">
    <location>
        <begin position="2173"/>
        <end position="2197"/>
    </location>
</feature>
<accession>A0A6C0FAD8</accession>
<proteinExistence type="predicted"/>
<sequence>MPNKYNSRKTQKSRKGLQRHKEVKRREKNRSKTYKKSLLDGGADPDNFFKGETMTMDDFAASYCLIFSPDKKMYSDDAKVANDPRVNKWKTGLYRIDIEDKISDFKDLFKSEDEFFKCLRTFMQTEMFIQDDYDEFLKYQTIMDTTINKMKAQHGDANVHDKFIVFMKELCKSSLVNWINGQMTIYSRNKDPEALAQVIRRIKPEYYFHLLTHKQWVTNNYVKAKRTGQESEYTHVVSDANRKFIYKLMADKAKIESPENLRRVLFDIDQLLQINTNEPYNHENSIKIYTVNNFSGISTFPFTTNKWDIRIAFPPKSTYSYFGELQEVKNRRDPNNSEKDNMIPLNAMESLYTSSIGEGFQRGGYEFILIKGKDEQYMEKNDGLEQAVYFRHHKIPPVSLHYLEGYFLGDVPETQLPDIPKTSPEDEVAGPKEDWFEYQEQKNKDILNYWAQIKTPKGMSLPDQNKYLTGSEEGGYSSLIHKTYYYFMIKESQGKTSTNSSPAQQSLVPLSSVSSEIAEPKTSSAIENNTNQQTQERGFSEQKGGEENVSTAYPVAEVSISTEPIQQEVSDPSKKKKKQVGFVTDEQGDIAPTQVATIRFPVSYKWIEIVKYIDNEVAKGRTQQDVLTEMHSDLDKQIRDLGGILENKFAQFATAMHANAMASYFIEGSGLFSIVKNTDSSVDKYNMENNIDLPLAAGGSIYGNLFRYFSMNDLDEPSKLVTNNNVNIFHPLKDDKSDYNGPPRITKVKPTDKVETASFVNVSKQEDNIVLENKEVSENITTVPRKEAMDIFTSAGMNFIGFNYARPSSTELSYLDTIPPPLRDAFFTYKTEKEAILKEGCAGDNISQPQSDCSINKIRVVDVGGVGAFGMLLSNEQLTDILDFLNVKTKGLILSDAMVNYRASIQQNIRLGISTELMNPEKGYIYTINSETFHLGMPNMNTGSVPHLPVFKVITFTGIQNAYIDDVVERDSIIIWHKAPQAMRRQIRLGSPRLYYGLFRQLWEDLDKGIKDPLASFIDAPVATKVPPTPLSPVADSVSEEAEPSAPVSQDTESTSLTQEQGVEEEKQEEPIATEEEIAKSKIGRDQPVPRTMSVNVSTTIPGFQQFKLESNMFEEKKGGEKSKNASIKINPQIKLTAKSIEDVPDNFLKKQFFDPHLFTTLNNRVSSETMLGAKPLPLDVAVEKNVVDHNINLTLKTLFKKNTKIYLGGKEYTIYNAEFDDTDWRLQPKDIVDTDLSTANIVNAQIVNIQERQGRKELQNLPDDVKRGDGSDKYIPEKEKDKFTKKTPEPAVVTPTVISVPGTSKVVVASEPEPKDKPKTKPEIKKQEVPAIEPEKPSTALIIPPKPAVVPLKKEYPELPPIPKKPELPGIPVTPIPVELPAEKEFVQPNVVNTDIVKQMRYFFVNGYSSRYTVVNSSKTGGTELKMGNKARSLLTPSQYEEMKKQKQQDGNNYYKLIDMMRVHVEGQKKVFQNVFKLGQDQRKSTGVGKTFNLTNYTKNQVSLLQMIPIDRDGNCLFNCVSTAINMHNAYLSLPEKQNPDAGYTGEIVYDEPDNSSKVQVTRKGTSFTPEFIRWTVLNYNRREDKRIKLISQLLESRFIVYGYDDAMNWLNVNYKEFVDSPSIESVVKDEIKEFRNNGKVGLNDQYKEFVNGLKKATDLTDEDKHMQAYAMIDDLFELFSNAYLAIYKPPMEVEYDKIVPFAVKTIPELETELMKNSYYATEREIDDIQNIFKINIISLAKHYNAENQIIKGKDNNMIQYERYGFKINSKVGVDVNSVEEANKYNKSILLSFEDNIHYNLLVFDNSTDSSGKRKKKGGTRKYGLKSLRKTRKLKKSRGGAKVTYENRKKAIFFKRPESDKAYAELDKLMETSENTRLSSVFSKLSSIPRLDDLNTGYPFYILLMMYGAFNRAGDDPTRKQLETIYKMFPMFFLEFNTIDSIIDSMGDVNRPDVKSSDMSSWVNRREKFMELYYKTLDVLIVDTHMTPQSNVIEIDNSSDGDDDEIKPRRKSELDNLKNNSDEEPDLTLGTEIKDGVRKSKRRDSMYIVDPTQLDVSQPQEDSELEFSDKSDYGNDNDKTNVDEKNEDTKGGASFITTNVSQTHPIGAVNSDVLNIMNQRESNLSFHVNVHLTLFPGPEIATRNIPSLACESRLQSIKMNWSKILGRPYYPTPRKLEAKKVTNEDVKKQNEEDKKD</sequence>
<protein>
    <recommendedName>
        <fullName evidence="3">OTU domain-containing protein</fullName>
    </recommendedName>
</protein>
<feature type="region of interest" description="Disordered" evidence="1">
    <location>
        <begin position="1310"/>
        <end position="1336"/>
    </location>
</feature>
<feature type="region of interest" description="Disordered" evidence="1">
    <location>
        <begin position="495"/>
        <end position="548"/>
    </location>
</feature>
<dbReference type="EMBL" id="MN738832">
    <property type="protein sequence ID" value="QHT38648.1"/>
    <property type="molecule type" value="Genomic_DNA"/>
</dbReference>
<feature type="region of interest" description="Disordered" evidence="1">
    <location>
        <begin position="1"/>
        <end position="39"/>
    </location>
</feature>
<feature type="compositionally biased region" description="Polar residues" evidence="1">
    <location>
        <begin position="1047"/>
        <end position="1058"/>
    </location>
</feature>
<feature type="compositionally biased region" description="Basic residues" evidence="1">
    <location>
        <begin position="1"/>
        <end position="35"/>
    </location>
</feature>
<evidence type="ECO:0008006" key="3">
    <source>
        <dbReference type="Google" id="ProtNLM"/>
    </source>
</evidence>
<feature type="compositionally biased region" description="Polar residues" evidence="1">
    <location>
        <begin position="521"/>
        <end position="537"/>
    </location>
</feature>
<feature type="compositionally biased region" description="Basic and acidic residues" evidence="1">
    <location>
        <begin position="2068"/>
        <end position="2090"/>
    </location>
</feature>
<feature type="compositionally biased region" description="Acidic residues" evidence="1">
    <location>
        <begin position="1062"/>
        <end position="1076"/>
    </location>
</feature>
<feature type="compositionally biased region" description="Basic and acidic residues" evidence="1">
    <location>
        <begin position="1313"/>
        <end position="1336"/>
    </location>
</feature>
<evidence type="ECO:0000256" key="1">
    <source>
        <dbReference type="SAM" id="MobiDB-lite"/>
    </source>
</evidence>
<feature type="compositionally biased region" description="Basic and acidic residues" evidence="1">
    <location>
        <begin position="2175"/>
        <end position="2197"/>
    </location>
</feature>
<organism evidence="2">
    <name type="scientific">viral metagenome</name>
    <dbReference type="NCBI Taxonomy" id="1070528"/>
    <lineage>
        <taxon>unclassified sequences</taxon>
        <taxon>metagenomes</taxon>
        <taxon>organismal metagenomes</taxon>
    </lineage>
</organism>
<feature type="region of interest" description="Disordered" evidence="1">
    <location>
        <begin position="1993"/>
        <end position="2090"/>
    </location>
</feature>
<feature type="region of interest" description="Disordered" evidence="1">
    <location>
        <begin position="1256"/>
        <end position="1289"/>
    </location>
</feature>
<reference evidence="2" key="1">
    <citation type="journal article" date="2020" name="Nature">
        <title>Giant virus diversity and host interactions through global metagenomics.</title>
        <authorList>
            <person name="Schulz F."/>
            <person name="Roux S."/>
            <person name="Paez-Espino D."/>
            <person name="Jungbluth S."/>
            <person name="Walsh D.A."/>
            <person name="Denef V.J."/>
            <person name="McMahon K.D."/>
            <person name="Konstantinidis K.T."/>
            <person name="Eloe-Fadrosh E.A."/>
            <person name="Kyrpides N.C."/>
            <person name="Woyke T."/>
        </authorList>
    </citation>
    <scope>NUCLEOTIDE SEQUENCE</scope>
    <source>
        <strain evidence="2">GVMAG-S-ERX556106-38</strain>
    </source>
</reference>